<reference evidence="3 4" key="1">
    <citation type="submission" date="2024-04" db="EMBL/GenBank/DDBJ databases">
        <title>Tritrichomonas musculus Genome.</title>
        <authorList>
            <person name="Alves-Ferreira E."/>
            <person name="Grigg M."/>
            <person name="Lorenzi H."/>
            <person name="Galac M."/>
        </authorList>
    </citation>
    <scope>NUCLEOTIDE SEQUENCE [LARGE SCALE GENOMIC DNA]</scope>
    <source>
        <strain evidence="3 4">EAF2021</strain>
    </source>
</reference>
<gene>
    <name evidence="3" type="ORF">M9Y10_040403</name>
</gene>
<evidence type="ECO:0000256" key="1">
    <source>
        <dbReference type="SAM" id="MobiDB-lite"/>
    </source>
</evidence>
<keyword evidence="2" id="KW-1133">Transmembrane helix</keyword>
<keyword evidence="2" id="KW-0812">Transmembrane</keyword>
<organism evidence="3 4">
    <name type="scientific">Tritrichomonas musculus</name>
    <dbReference type="NCBI Taxonomy" id="1915356"/>
    <lineage>
        <taxon>Eukaryota</taxon>
        <taxon>Metamonada</taxon>
        <taxon>Parabasalia</taxon>
        <taxon>Tritrichomonadida</taxon>
        <taxon>Tritrichomonadidae</taxon>
        <taxon>Tritrichomonas</taxon>
    </lineage>
</organism>
<proteinExistence type="predicted"/>
<feature type="transmembrane region" description="Helical" evidence="2">
    <location>
        <begin position="402"/>
        <end position="428"/>
    </location>
</feature>
<protein>
    <submittedName>
        <fullName evidence="3">Uncharacterized protein</fullName>
    </submittedName>
</protein>
<comment type="caution">
    <text evidence="3">The sequence shown here is derived from an EMBL/GenBank/DDBJ whole genome shotgun (WGS) entry which is preliminary data.</text>
</comment>
<evidence type="ECO:0000313" key="3">
    <source>
        <dbReference type="EMBL" id="KAK8835850.1"/>
    </source>
</evidence>
<feature type="region of interest" description="Disordered" evidence="1">
    <location>
        <begin position="468"/>
        <end position="500"/>
    </location>
</feature>
<dbReference type="EMBL" id="JAPFFF010000073">
    <property type="protein sequence ID" value="KAK8835850.1"/>
    <property type="molecule type" value="Genomic_DNA"/>
</dbReference>
<accession>A0ABR2GRI7</accession>
<dbReference type="Proteomes" id="UP001470230">
    <property type="component" value="Unassembled WGS sequence"/>
</dbReference>
<evidence type="ECO:0000313" key="4">
    <source>
        <dbReference type="Proteomes" id="UP001470230"/>
    </source>
</evidence>
<keyword evidence="2" id="KW-0472">Membrane</keyword>
<keyword evidence="4" id="KW-1185">Reference proteome</keyword>
<evidence type="ECO:0000256" key="2">
    <source>
        <dbReference type="SAM" id="Phobius"/>
    </source>
</evidence>
<sequence>MLVLLLPILILADADKFPKISYFIVNSGFSHIDMNKFKNWIEDKENMMELCQYRYGMNETARCKRFIKSISSIILSNGKDANKKLTEVSKKTEFLFYFVYSKHTNVDFNNLKTKMSVIMLPINFSQKNINNENKIDNIKQLILELSKKIMKSSFNTELDNNMKFSHLLSEKDNKNKLIEVIIDGSIKKKVSFLTISHLKVVFYNDLNCENVFITSSMLSSLKKTSVVAINFIVDANTYSLYKIPLTNVDQFSILDFNKNIHKIPQYRISYLEKSWGIQIGYDEKFNNDEYNWSVSYLIAKKFSLICYSNHIFIEAVSTNLIKYSDINITIIDEGLRDSAPLLPQVLSENQVIIESTGFDSISKSKWPSVVVTYDKSKFTIDTSNLELKVKEKPLYSYVPKNAAIGIVLLVGIIALFVIIVIILVVVIVKKKKRSNMVKSLEKTLLNNDQDSGFIAKYHEPNQAPIIKYNNNNQMPPYQPPPHQPPPQVPIKEYNNIPMPPYQPPPQEVVYPILPPVSSNPNVY</sequence>
<feature type="compositionally biased region" description="Pro residues" evidence="1">
    <location>
        <begin position="476"/>
        <end position="488"/>
    </location>
</feature>
<name>A0ABR2GRI7_9EUKA</name>